<sequence>MFSMSPPDLSSATSLSESMIFSTKDT</sequence>
<organism evidence="2">
    <name type="scientific">Arundo donax</name>
    <name type="common">Giant reed</name>
    <name type="synonym">Donax arundinaceus</name>
    <dbReference type="NCBI Taxonomy" id="35708"/>
    <lineage>
        <taxon>Eukaryota</taxon>
        <taxon>Viridiplantae</taxon>
        <taxon>Streptophyta</taxon>
        <taxon>Embryophyta</taxon>
        <taxon>Tracheophyta</taxon>
        <taxon>Spermatophyta</taxon>
        <taxon>Magnoliopsida</taxon>
        <taxon>Liliopsida</taxon>
        <taxon>Poales</taxon>
        <taxon>Poaceae</taxon>
        <taxon>PACMAD clade</taxon>
        <taxon>Arundinoideae</taxon>
        <taxon>Arundineae</taxon>
        <taxon>Arundo</taxon>
    </lineage>
</organism>
<evidence type="ECO:0000256" key="1">
    <source>
        <dbReference type="SAM" id="MobiDB-lite"/>
    </source>
</evidence>
<feature type="compositionally biased region" description="Polar residues" evidence="1">
    <location>
        <begin position="8"/>
        <end position="26"/>
    </location>
</feature>
<accession>A0A0A9GQW5</accession>
<name>A0A0A9GQW5_ARUDO</name>
<evidence type="ECO:0000313" key="2">
    <source>
        <dbReference type="EMBL" id="JAE27525.1"/>
    </source>
</evidence>
<feature type="region of interest" description="Disordered" evidence="1">
    <location>
        <begin position="1"/>
        <end position="26"/>
    </location>
</feature>
<protein>
    <submittedName>
        <fullName evidence="2">Uncharacterized protein</fullName>
    </submittedName>
</protein>
<proteinExistence type="predicted"/>
<reference evidence="2" key="1">
    <citation type="submission" date="2014-09" db="EMBL/GenBank/DDBJ databases">
        <authorList>
            <person name="Magalhaes I.L.F."/>
            <person name="Oliveira U."/>
            <person name="Santos F.R."/>
            <person name="Vidigal T.H.D.A."/>
            <person name="Brescovit A.D."/>
            <person name="Santos A.J."/>
        </authorList>
    </citation>
    <scope>NUCLEOTIDE SEQUENCE</scope>
    <source>
        <tissue evidence="2">Shoot tissue taken approximately 20 cm above the soil surface</tissue>
    </source>
</reference>
<dbReference type="AlphaFoldDB" id="A0A0A9GQW5"/>
<dbReference type="EMBL" id="GBRH01170371">
    <property type="protein sequence ID" value="JAE27525.1"/>
    <property type="molecule type" value="Transcribed_RNA"/>
</dbReference>
<reference evidence="2" key="2">
    <citation type="journal article" date="2015" name="Data Brief">
        <title>Shoot transcriptome of the giant reed, Arundo donax.</title>
        <authorList>
            <person name="Barrero R.A."/>
            <person name="Guerrero F.D."/>
            <person name="Moolhuijzen P."/>
            <person name="Goolsby J.A."/>
            <person name="Tidwell J."/>
            <person name="Bellgard S.E."/>
            <person name="Bellgard M.I."/>
        </authorList>
    </citation>
    <scope>NUCLEOTIDE SEQUENCE</scope>
    <source>
        <tissue evidence="2">Shoot tissue taken approximately 20 cm above the soil surface</tissue>
    </source>
</reference>